<evidence type="ECO:0000256" key="2">
    <source>
        <dbReference type="SAM" id="SignalP"/>
    </source>
</evidence>
<feature type="chain" id="PRO_5006042628" evidence="2">
    <location>
        <begin position="19"/>
        <end position="916"/>
    </location>
</feature>
<gene>
    <name evidence="4" type="ORF">APS56_13455</name>
</gene>
<accession>A0A0P0CIN6</accession>
<name>A0A0P0CIN6_9FLAO</name>
<evidence type="ECO:0000259" key="3">
    <source>
        <dbReference type="Pfam" id="PF14905"/>
    </source>
</evidence>
<dbReference type="Proteomes" id="UP000057981">
    <property type="component" value="Chromosome"/>
</dbReference>
<proteinExistence type="predicted"/>
<dbReference type="InterPro" id="IPR008969">
    <property type="entry name" value="CarboxyPept-like_regulatory"/>
</dbReference>
<dbReference type="OrthoDB" id="1682379at2"/>
<dbReference type="SUPFAM" id="SSF49464">
    <property type="entry name" value="Carboxypeptidase regulatory domain-like"/>
    <property type="match status" value="1"/>
</dbReference>
<sequence>MKYFVLSILLVFTTFAFSQSKSFQITGKLISAEDNQPLEAATVYVERLKDSSLVTYNITDFDGGFSLENQTSDSKLKLLISYVGYQTYSKIINLSDSEINLGTVEMRLDANALNEVVITSTAPITIKKDTMEFNANSFKTKKDANVEDLLKELPGVEIDEEGGITVNGKDVDKVLVNGKPFFGDDPTITTRNLTKDIIEKIQVLDTKTKDQAFTGEESDSENKTVNLVIKEENNKGVFGRVAGGVGTDERYEFAGMFNRFDNDQRISVLAGGNNVNSPGFSFGEIRKMFGGSIDSRSFGGGQGITTSKNFGTNYADEFSEGRDITANYFYSESSSENKSTRDRENILPDSRYFTNSNSSSYSDNKNHKMNLEYDIEIDSTLLINIEPRFSYTNSRTVYNEDEASSDASNVLTNESVSISDVETIGRNFNNDIDVTKRFGTKGAFVKFSLENEFDSRDRDDYLNSETNIYGDNSETIVRDQFTDEKRDITNFNSQLTYRMPLVGRSFYVDLKYQYNRNKQEDVKSTYDKDVNTGEFTDFNTDLSTSFEYINETTSPAVELEYRDKKMSTSFETSYLFRNLKSKDNLRPILNLNRDFEAVELRYRFRYRFSTKESFSLGYTLNNDAPQINQLQAFQNVSNPLNTVIGNPNLNPESNHSIYMRYNSYDFQKGSGFYGYLRANFEENKVVSKSTINEDLVKETTYANVDGSYGYYGFMSYNKKVRLDSIRTVDVNIGIGPNVSRNINFNNDVKYASQNVSLAPSAALRFIWKDVMEFNPRYSMSFTKSSYDIERFEDQEFVNHSLNLNTATFLPKKFEWRNDIQFNYNPNIAPGFQNSAWFWNTTLAYSVLEDQGTVTLKAYDLLNQNTNARRIATANYIEDSESTVLQQYFMLSFSWKFNSLGSAAYETDDRGGRYRRR</sequence>
<evidence type="ECO:0000313" key="5">
    <source>
        <dbReference type="Proteomes" id="UP000057981"/>
    </source>
</evidence>
<protein>
    <submittedName>
        <fullName evidence="4">TonB-dependent receptor</fullName>
    </submittedName>
</protein>
<keyword evidence="4" id="KW-0675">Receptor</keyword>
<feature type="region of interest" description="Disordered" evidence="1">
    <location>
        <begin position="332"/>
        <end position="351"/>
    </location>
</feature>
<feature type="signal peptide" evidence="2">
    <location>
        <begin position="1"/>
        <end position="18"/>
    </location>
</feature>
<dbReference type="Pfam" id="PF14905">
    <property type="entry name" value="OMP_b-brl_3"/>
    <property type="match status" value="1"/>
</dbReference>
<keyword evidence="2" id="KW-0732">Signal</keyword>
<dbReference type="PATRIC" id="fig|1736674.3.peg.2751"/>
<reference evidence="4 5" key="1">
    <citation type="submission" date="2015-10" db="EMBL/GenBank/DDBJ databases">
        <authorList>
            <person name="Gilbert D.G."/>
        </authorList>
    </citation>
    <scope>NUCLEOTIDE SEQUENCE [LARGE SCALE GENOMIC DNA]</scope>
    <source>
        <strain evidence="5">HZ-22</strain>
    </source>
</reference>
<dbReference type="RefSeq" id="WP_054729271.1">
    <property type="nucleotide sequence ID" value="NZ_CP012898.1"/>
</dbReference>
<dbReference type="AlphaFoldDB" id="A0A0P0CIN6"/>
<evidence type="ECO:0000313" key="4">
    <source>
        <dbReference type="EMBL" id="ALJ06075.1"/>
    </source>
</evidence>
<dbReference type="InterPro" id="IPR041700">
    <property type="entry name" value="OMP_b-brl_3"/>
</dbReference>
<dbReference type="SUPFAM" id="SSF56935">
    <property type="entry name" value="Porins"/>
    <property type="match status" value="1"/>
</dbReference>
<dbReference type="Pfam" id="PF13715">
    <property type="entry name" value="CarbopepD_reg_2"/>
    <property type="match status" value="1"/>
</dbReference>
<evidence type="ECO:0000256" key="1">
    <source>
        <dbReference type="SAM" id="MobiDB-lite"/>
    </source>
</evidence>
<feature type="domain" description="Outer membrane protein beta-barrel" evidence="3">
    <location>
        <begin position="436"/>
        <end position="894"/>
    </location>
</feature>
<keyword evidence="5" id="KW-1185">Reference proteome</keyword>
<dbReference type="EMBL" id="CP012898">
    <property type="protein sequence ID" value="ALJ06075.1"/>
    <property type="molecule type" value="Genomic_DNA"/>
</dbReference>
<dbReference type="KEGG" id="ahz:APS56_13455"/>
<organism evidence="4 5">
    <name type="scientific">Pseudalgibacter alginicilyticus</name>
    <dbReference type="NCBI Taxonomy" id="1736674"/>
    <lineage>
        <taxon>Bacteria</taxon>
        <taxon>Pseudomonadati</taxon>
        <taxon>Bacteroidota</taxon>
        <taxon>Flavobacteriia</taxon>
        <taxon>Flavobacteriales</taxon>
        <taxon>Flavobacteriaceae</taxon>
        <taxon>Pseudalgibacter</taxon>
    </lineage>
</organism>
<dbReference type="STRING" id="1736674.APS56_13455"/>